<evidence type="ECO:0000256" key="2">
    <source>
        <dbReference type="ARBA" id="ARBA00023015"/>
    </source>
</evidence>
<dbReference type="EMBL" id="BMKG01000003">
    <property type="protein sequence ID" value="GGB90575.1"/>
    <property type="molecule type" value="Genomic_DNA"/>
</dbReference>
<evidence type="ECO:0000313" key="9">
    <source>
        <dbReference type="Proteomes" id="UP000622638"/>
    </source>
</evidence>
<keyword evidence="2" id="KW-0805">Transcription regulation</keyword>
<feature type="domain" description="HTH lysR-type" evidence="5">
    <location>
        <begin position="1"/>
        <end position="59"/>
    </location>
</feature>
<comment type="similarity">
    <text evidence="1">Belongs to the LysR transcriptional regulatory family.</text>
</comment>
<reference evidence="7 8" key="3">
    <citation type="submission" date="2019-11" db="EMBL/GenBank/DDBJ databases">
        <title>Type strains purchased from KCTC, JCM and DSMZ.</title>
        <authorList>
            <person name="Lu H."/>
        </authorList>
    </citation>
    <scope>NUCLEOTIDE SEQUENCE [LARGE SCALE GENOMIC DNA]</scope>
    <source>
        <strain evidence="7 8">KCTC 52429</strain>
    </source>
</reference>
<dbReference type="InterPro" id="IPR036388">
    <property type="entry name" value="WH-like_DNA-bd_sf"/>
</dbReference>
<comment type="caution">
    <text evidence="7">The sequence shown here is derived from an EMBL/GenBank/DDBJ whole genome shotgun (WGS) entry which is preliminary data.</text>
</comment>
<keyword evidence="4" id="KW-0804">Transcription</keyword>
<dbReference type="InterPro" id="IPR005119">
    <property type="entry name" value="LysR_subst-bd"/>
</dbReference>
<dbReference type="Gene3D" id="1.10.10.10">
    <property type="entry name" value="Winged helix-like DNA-binding domain superfamily/Winged helix DNA-binding domain"/>
    <property type="match status" value="1"/>
</dbReference>
<evidence type="ECO:0000313" key="6">
    <source>
        <dbReference type="EMBL" id="GGB90575.1"/>
    </source>
</evidence>
<dbReference type="FunFam" id="1.10.10.10:FF:000001">
    <property type="entry name" value="LysR family transcriptional regulator"/>
    <property type="match status" value="1"/>
</dbReference>
<dbReference type="RefSeq" id="WP_155471055.1">
    <property type="nucleotide sequence ID" value="NZ_WNKZ01000034.1"/>
</dbReference>
<dbReference type="InterPro" id="IPR000847">
    <property type="entry name" value="LysR_HTH_N"/>
</dbReference>
<reference evidence="6" key="1">
    <citation type="journal article" date="2014" name="Int. J. Syst. Evol. Microbiol.">
        <title>Complete genome of a new Firmicutes species belonging to the dominant human colonic microbiota ('Ruminococcus bicirculans') reveals two chromosomes and a selective capacity to utilize plant glucans.</title>
        <authorList>
            <consortium name="NISC Comparative Sequencing Program"/>
            <person name="Wegmann U."/>
            <person name="Louis P."/>
            <person name="Goesmann A."/>
            <person name="Henrissat B."/>
            <person name="Duncan S.H."/>
            <person name="Flint H.J."/>
        </authorList>
    </citation>
    <scope>NUCLEOTIDE SEQUENCE</scope>
    <source>
        <strain evidence="6">CGMCC 1.15931</strain>
    </source>
</reference>
<dbReference type="PRINTS" id="PR00039">
    <property type="entry name" value="HTHLYSR"/>
</dbReference>
<reference evidence="9" key="2">
    <citation type="journal article" date="2019" name="Int. J. Syst. Evol. Microbiol.">
        <title>The Global Catalogue of Microorganisms (GCM) 10K type strain sequencing project: providing services to taxonomists for standard genome sequencing and annotation.</title>
        <authorList>
            <consortium name="The Broad Institute Genomics Platform"/>
            <consortium name="The Broad Institute Genome Sequencing Center for Infectious Disease"/>
            <person name="Wu L."/>
            <person name="Ma J."/>
        </authorList>
    </citation>
    <scope>NUCLEOTIDE SEQUENCE [LARGE SCALE GENOMIC DNA]</scope>
    <source>
        <strain evidence="9">CGMCC 1.15931</strain>
    </source>
</reference>
<reference evidence="6" key="4">
    <citation type="submission" date="2024-05" db="EMBL/GenBank/DDBJ databases">
        <authorList>
            <person name="Sun Q."/>
            <person name="Zhou Y."/>
        </authorList>
    </citation>
    <scope>NUCLEOTIDE SEQUENCE</scope>
    <source>
        <strain evidence="6">CGMCC 1.15931</strain>
    </source>
</reference>
<dbReference type="SUPFAM" id="SSF46785">
    <property type="entry name" value="Winged helix' DNA-binding domain"/>
    <property type="match status" value="1"/>
</dbReference>
<evidence type="ECO:0000313" key="8">
    <source>
        <dbReference type="Proteomes" id="UP000430634"/>
    </source>
</evidence>
<proteinExistence type="inferred from homology"/>
<name>A0A6I3SWP2_9BURK</name>
<dbReference type="Pfam" id="PF03466">
    <property type="entry name" value="LysR_substrate"/>
    <property type="match status" value="1"/>
</dbReference>
<dbReference type="PANTHER" id="PTHR30537:SF5">
    <property type="entry name" value="HTH-TYPE TRANSCRIPTIONAL ACTIVATOR TTDR-RELATED"/>
    <property type="match status" value="1"/>
</dbReference>
<evidence type="ECO:0000256" key="1">
    <source>
        <dbReference type="ARBA" id="ARBA00009437"/>
    </source>
</evidence>
<evidence type="ECO:0000313" key="7">
    <source>
        <dbReference type="EMBL" id="MTV53698.1"/>
    </source>
</evidence>
<dbReference type="Proteomes" id="UP000622638">
    <property type="component" value="Unassembled WGS sequence"/>
</dbReference>
<dbReference type="OrthoDB" id="9786526at2"/>
<protein>
    <submittedName>
        <fullName evidence="7">LysR family transcriptional regulator</fullName>
    </submittedName>
</protein>
<evidence type="ECO:0000259" key="5">
    <source>
        <dbReference type="PROSITE" id="PS50931"/>
    </source>
</evidence>
<dbReference type="PROSITE" id="PS50931">
    <property type="entry name" value="HTH_LYSR"/>
    <property type="match status" value="1"/>
</dbReference>
<keyword evidence="9" id="KW-1185">Reference proteome</keyword>
<dbReference type="GO" id="GO:0003700">
    <property type="term" value="F:DNA-binding transcription factor activity"/>
    <property type="evidence" value="ECO:0007669"/>
    <property type="project" value="InterPro"/>
</dbReference>
<evidence type="ECO:0000256" key="4">
    <source>
        <dbReference type="ARBA" id="ARBA00023163"/>
    </source>
</evidence>
<dbReference type="CDD" id="cd08422">
    <property type="entry name" value="PBP2_CrgA_like"/>
    <property type="match status" value="1"/>
</dbReference>
<dbReference type="EMBL" id="WNKZ01000034">
    <property type="protein sequence ID" value="MTV53698.1"/>
    <property type="molecule type" value="Genomic_DNA"/>
</dbReference>
<evidence type="ECO:0000256" key="3">
    <source>
        <dbReference type="ARBA" id="ARBA00023125"/>
    </source>
</evidence>
<sequence>MDTMKSLRWFVRAVELGSLSAVAREAGTTQPTVSKAIAALEAELGVRLLARTTASLSPTTEGQRFHARAQALLADYGEAVRDVLGQQAAMRGLLRVNAPAALGQFHLNALVLEFLAAHAGMEIELILNDRMVDLVEEGVDVALRLGGPLPPDAVARHVAASPRWLVAAPAYLDRYRAPATPHDLARHNHVRFAWLAQGDDVTLTDGQDVVTVTTTSRYRVNHALAIRDSLAMGAGIGLCPAWLVQDLLAAGTLRRVLPRWRGETQQLHLLYPGRRYQPARARAFADFVGARLAALPGFEAASVLRPIPP</sequence>
<gene>
    <name evidence="6" type="ORF">GCM10011572_10790</name>
    <name evidence="7" type="ORF">GM672_13265</name>
</gene>
<dbReference type="GO" id="GO:0003677">
    <property type="term" value="F:DNA binding"/>
    <property type="evidence" value="ECO:0007669"/>
    <property type="project" value="UniProtKB-KW"/>
</dbReference>
<dbReference type="InterPro" id="IPR058163">
    <property type="entry name" value="LysR-type_TF_proteobact-type"/>
</dbReference>
<dbReference type="InterPro" id="IPR036390">
    <property type="entry name" value="WH_DNA-bd_sf"/>
</dbReference>
<keyword evidence="3" id="KW-0238">DNA-binding</keyword>
<accession>A0A6I3SWP2</accession>
<dbReference type="Proteomes" id="UP000430634">
    <property type="component" value="Unassembled WGS sequence"/>
</dbReference>
<organism evidence="7 8">
    <name type="scientific">Pseudoduganella buxea</name>
    <dbReference type="NCBI Taxonomy" id="1949069"/>
    <lineage>
        <taxon>Bacteria</taxon>
        <taxon>Pseudomonadati</taxon>
        <taxon>Pseudomonadota</taxon>
        <taxon>Betaproteobacteria</taxon>
        <taxon>Burkholderiales</taxon>
        <taxon>Oxalobacteraceae</taxon>
        <taxon>Telluria group</taxon>
        <taxon>Pseudoduganella</taxon>
    </lineage>
</organism>
<dbReference type="PANTHER" id="PTHR30537">
    <property type="entry name" value="HTH-TYPE TRANSCRIPTIONAL REGULATOR"/>
    <property type="match status" value="1"/>
</dbReference>
<dbReference type="SUPFAM" id="SSF53850">
    <property type="entry name" value="Periplasmic binding protein-like II"/>
    <property type="match status" value="1"/>
</dbReference>
<dbReference type="Gene3D" id="3.40.190.290">
    <property type="match status" value="1"/>
</dbReference>
<dbReference type="Pfam" id="PF00126">
    <property type="entry name" value="HTH_1"/>
    <property type="match status" value="1"/>
</dbReference>
<dbReference type="AlphaFoldDB" id="A0A6I3SWP2"/>